<dbReference type="PROSITE" id="PS50097">
    <property type="entry name" value="BTB"/>
    <property type="match status" value="1"/>
</dbReference>
<dbReference type="Proteomes" id="UP000005446">
    <property type="component" value="Unassembled WGS sequence"/>
</dbReference>
<dbReference type="InterPro" id="IPR000210">
    <property type="entry name" value="BTB/POZ_dom"/>
</dbReference>
<reference evidence="3 4" key="1">
    <citation type="journal article" date="2012" name="Eukaryot. Cell">
        <title>Genome sequence of the fungus Glarea lozoyensis: the first genome sequence of a species from the Helotiaceae family.</title>
        <authorList>
            <person name="Youssar L."/>
            <person name="Gruening B.A."/>
            <person name="Erxleben A."/>
            <person name="Guenther S."/>
            <person name="Huettel W."/>
        </authorList>
    </citation>
    <scope>NUCLEOTIDE SEQUENCE [LARGE SCALE GENOMIC DNA]</scope>
    <source>
        <strain evidence="4">ATCC 74030 / MF5533</strain>
    </source>
</reference>
<name>H0EXG5_GLAL7</name>
<dbReference type="Pfam" id="PF00651">
    <property type="entry name" value="BTB"/>
    <property type="match status" value="1"/>
</dbReference>
<dbReference type="PANTHER" id="PTHR47843">
    <property type="entry name" value="BTB DOMAIN-CONTAINING PROTEIN-RELATED"/>
    <property type="match status" value="1"/>
</dbReference>
<dbReference type="InParanoid" id="H0EXG5"/>
<gene>
    <name evidence="3" type="ORF">M7I_7500</name>
</gene>
<organism evidence="3 4">
    <name type="scientific">Glarea lozoyensis (strain ATCC 74030 / MF5533)</name>
    <dbReference type="NCBI Taxonomy" id="1104152"/>
    <lineage>
        <taxon>Eukaryota</taxon>
        <taxon>Fungi</taxon>
        <taxon>Dikarya</taxon>
        <taxon>Ascomycota</taxon>
        <taxon>Pezizomycotina</taxon>
        <taxon>Leotiomycetes</taxon>
        <taxon>Helotiales</taxon>
        <taxon>Helotiaceae</taxon>
        <taxon>Glarea</taxon>
    </lineage>
</organism>
<dbReference type="OrthoDB" id="194443at2759"/>
<evidence type="ECO:0000313" key="4">
    <source>
        <dbReference type="Proteomes" id="UP000005446"/>
    </source>
</evidence>
<dbReference type="EMBL" id="AGUE01000223">
    <property type="protein sequence ID" value="EHK96793.1"/>
    <property type="molecule type" value="Genomic_DNA"/>
</dbReference>
<feature type="region of interest" description="Disordered" evidence="1">
    <location>
        <begin position="159"/>
        <end position="182"/>
    </location>
</feature>
<evidence type="ECO:0000313" key="3">
    <source>
        <dbReference type="EMBL" id="EHK96793.1"/>
    </source>
</evidence>
<sequence>MDVHTLITGSSEKITLAVGEKAKPISCHKALLGFFSKFFESALYGSFAEASQTEMRLPEDDPELMSEFVAWLYSGQSPSQIDLEEEEYCEQEPEPAADCILVREDIEREMRMLSLWILADKLGSPRLANNTMRYYEEQPFCTHNRGKYIEKIESKPSAKDWLKQKHPPEVADEPWTEITTKK</sequence>
<feature type="domain" description="BTB" evidence="2">
    <location>
        <begin position="12"/>
        <end position="76"/>
    </location>
</feature>
<dbReference type="CDD" id="cd18186">
    <property type="entry name" value="BTB_POZ_ZBTB_KLHL-like"/>
    <property type="match status" value="1"/>
</dbReference>
<dbReference type="Gene3D" id="3.30.710.10">
    <property type="entry name" value="Potassium Channel Kv1.1, Chain A"/>
    <property type="match status" value="1"/>
</dbReference>
<dbReference type="AlphaFoldDB" id="H0EXG5"/>
<dbReference type="InterPro" id="IPR011333">
    <property type="entry name" value="SKP1/BTB/POZ_sf"/>
</dbReference>
<keyword evidence="4" id="KW-1185">Reference proteome</keyword>
<accession>H0EXG5</accession>
<dbReference type="SUPFAM" id="SSF54695">
    <property type="entry name" value="POZ domain"/>
    <property type="match status" value="1"/>
</dbReference>
<evidence type="ECO:0000256" key="1">
    <source>
        <dbReference type="SAM" id="MobiDB-lite"/>
    </source>
</evidence>
<dbReference type="HOGENOM" id="CLU_1482120_0_0_1"/>
<evidence type="ECO:0000259" key="2">
    <source>
        <dbReference type="PROSITE" id="PS50097"/>
    </source>
</evidence>
<feature type="compositionally biased region" description="Basic and acidic residues" evidence="1">
    <location>
        <begin position="159"/>
        <end position="169"/>
    </location>
</feature>
<protein>
    <recommendedName>
        <fullName evidence="2">BTB domain-containing protein</fullName>
    </recommendedName>
</protein>
<proteinExistence type="predicted"/>
<comment type="caution">
    <text evidence="3">The sequence shown here is derived from an EMBL/GenBank/DDBJ whole genome shotgun (WGS) entry which is preliminary data.</text>
</comment>